<protein>
    <recommendedName>
        <fullName evidence="2">TNT domain-containing protein</fullName>
    </recommendedName>
</protein>
<evidence type="ECO:0000256" key="1">
    <source>
        <dbReference type="SAM" id="SignalP"/>
    </source>
</evidence>
<keyword evidence="4" id="KW-1185">Reference proteome</keyword>
<organism evidence="3 4">
    <name type="scientific">Taibaiella soli</name>
    <dbReference type="NCBI Taxonomy" id="1649169"/>
    <lineage>
        <taxon>Bacteria</taxon>
        <taxon>Pseudomonadati</taxon>
        <taxon>Bacteroidota</taxon>
        <taxon>Chitinophagia</taxon>
        <taxon>Chitinophagales</taxon>
        <taxon>Chitinophagaceae</taxon>
        <taxon>Taibaiella</taxon>
    </lineage>
</organism>
<dbReference type="PANTHER" id="PTHR42059">
    <property type="entry name" value="TNT DOMAIN-CONTAINING PROTEIN"/>
    <property type="match status" value="1"/>
</dbReference>
<dbReference type="PANTHER" id="PTHR42059:SF1">
    <property type="entry name" value="TNT DOMAIN-CONTAINING PROTEIN"/>
    <property type="match status" value="1"/>
</dbReference>
<dbReference type="RefSeq" id="WP_110997455.1">
    <property type="nucleotide sequence ID" value="NZ_QKTW01000003.1"/>
</dbReference>
<sequence length="206" mass="23548">MKNIKSLLLTALFFPLLANAQKTHTKNDHSHTHEKKQQKDQTIRGVSFDYFKASVSDFTDSTKMPLADSAWTMWKTERWPDLESFFTRNNLNGGWPPNRGAVNMKITTLSAGVLVDRYGGYYDADSVFQDKGTFVSKTDVPFPQRALPEKTLSSPHRVYKIVKPIPNVKEGQIIPWFSQPGLGTQYELPYTVNDLKKEGYLQEEKQ</sequence>
<name>A0A2W2AGK0_9BACT</name>
<reference evidence="3 4" key="1">
    <citation type="submission" date="2018-06" db="EMBL/GenBank/DDBJ databases">
        <title>Mucibacter soli gen. nov., sp. nov., a new member of the family Chitinophagaceae producing mucin.</title>
        <authorList>
            <person name="Kim M.-K."/>
            <person name="Park S."/>
            <person name="Kim T.-S."/>
            <person name="Joung Y."/>
            <person name="Han J.-H."/>
            <person name="Kim S.B."/>
        </authorList>
    </citation>
    <scope>NUCLEOTIDE SEQUENCE [LARGE SCALE GENOMIC DNA]</scope>
    <source>
        <strain evidence="3 4">R1-15</strain>
    </source>
</reference>
<dbReference type="AlphaFoldDB" id="A0A2W2AGK0"/>
<feature type="domain" description="TNT" evidence="2">
    <location>
        <begin position="108"/>
        <end position="203"/>
    </location>
</feature>
<dbReference type="EMBL" id="QKTW01000003">
    <property type="protein sequence ID" value="PZF74615.1"/>
    <property type="molecule type" value="Genomic_DNA"/>
</dbReference>
<keyword evidence="1" id="KW-0732">Signal</keyword>
<feature type="signal peptide" evidence="1">
    <location>
        <begin position="1"/>
        <end position="20"/>
    </location>
</feature>
<proteinExistence type="predicted"/>
<dbReference type="InterPro" id="IPR053024">
    <property type="entry name" value="Fungal_surface_NADase"/>
</dbReference>
<evidence type="ECO:0000259" key="2">
    <source>
        <dbReference type="Pfam" id="PF14021"/>
    </source>
</evidence>
<evidence type="ECO:0000313" key="4">
    <source>
        <dbReference type="Proteomes" id="UP000248745"/>
    </source>
</evidence>
<dbReference type="InterPro" id="IPR025331">
    <property type="entry name" value="TNT"/>
</dbReference>
<dbReference type="OrthoDB" id="1454629at2"/>
<dbReference type="GO" id="GO:0050135">
    <property type="term" value="F:NADP+ nucleosidase activity"/>
    <property type="evidence" value="ECO:0007669"/>
    <property type="project" value="InterPro"/>
</dbReference>
<accession>A0A2W2AGK0</accession>
<gene>
    <name evidence="3" type="ORF">DN068_03290</name>
</gene>
<comment type="caution">
    <text evidence="3">The sequence shown here is derived from an EMBL/GenBank/DDBJ whole genome shotgun (WGS) entry which is preliminary data.</text>
</comment>
<dbReference type="Pfam" id="PF14021">
    <property type="entry name" value="TNT"/>
    <property type="match status" value="1"/>
</dbReference>
<evidence type="ECO:0000313" key="3">
    <source>
        <dbReference type="EMBL" id="PZF74615.1"/>
    </source>
</evidence>
<dbReference type="Proteomes" id="UP000248745">
    <property type="component" value="Unassembled WGS sequence"/>
</dbReference>
<feature type="chain" id="PRO_5015913698" description="TNT domain-containing protein" evidence="1">
    <location>
        <begin position="21"/>
        <end position="206"/>
    </location>
</feature>